<evidence type="ECO:0000256" key="1">
    <source>
        <dbReference type="ARBA" id="ARBA00002591"/>
    </source>
</evidence>
<proteinExistence type="inferred from homology"/>
<keyword evidence="3 7" id="KW-0732">Signal</keyword>
<evidence type="ECO:0000256" key="4">
    <source>
        <dbReference type="ARBA" id="ARBA00023136"/>
    </source>
</evidence>
<comment type="similarity">
    <text evidence="2 7">Belongs to the FlgH family.</text>
</comment>
<dbReference type="GO" id="GO:0003774">
    <property type="term" value="F:cytoskeletal motor activity"/>
    <property type="evidence" value="ECO:0007669"/>
    <property type="project" value="InterPro"/>
</dbReference>
<evidence type="ECO:0000313" key="9">
    <source>
        <dbReference type="EMBL" id="GBF57443.1"/>
    </source>
</evidence>
<dbReference type="Proteomes" id="UP000245086">
    <property type="component" value="Unassembled WGS sequence"/>
</dbReference>
<dbReference type="GO" id="GO:0071973">
    <property type="term" value="P:bacterial-type flagellum-dependent cell motility"/>
    <property type="evidence" value="ECO:0007669"/>
    <property type="project" value="InterPro"/>
</dbReference>
<dbReference type="HAMAP" id="MF_00415">
    <property type="entry name" value="FlgH"/>
    <property type="match status" value="1"/>
</dbReference>
<protein>
    <recommendedName>
        <fullName evidence="7">Flagellar L-ring protein</fullName>
    </recommendedName>
    <alternativeName>
        <fullName evidence="7">Basal body L-ring protein</fullName>
    </alternativeName>
</protein>
<evidence type="ECO:0000256" key="7">
    <source>
        <dbReference type="HAMAP-Rule" id="MF_00415"/>
    </source>
</evidence>
<keyword evidence="7" id="KW-0449">Lipoprotein</keyword>
<organism evidence="9 10">
    <name type="scientific">Candidatus Phycosocius bacilliformis</name>
    <dbReference type="NCBI Taxonomy" id="1445552"/>
    <lineage>
        <taxon>Bacteria</taxon>
        <taxon>Pseudomonadati</taxon>
        <taxon>Pseudomonadota</taxon>
        <taxon>Alphaproteobacteria</taxon>
        <taxon>Caulobacterales</taxon>
        <taxon>Caulobacterales incertae sedis</taxon>
        <taxon>Candidatus Phycosocius</taxon>
    </lineage>
</organism>
<evidence type="ECO:0000313" key="10">
    <source>
        <dbReference type="Proteomes" id="UP000245086"/>
    </source>
</evidence>
<comment type="function">
    <text evidence="1 7">Assembles around the rod to form the L-ring and probably protects the motor/basal body from shearing forces during rotation.</text>
</comment>
<comment type="caution">
    <text evidence="9">The sequence shown here is derived from an EMBL/GenBank/DDBJ whole genome shotgun (WGS) entry which is preliminary data.</text>
</comment>
<keyword evidence="10" id="KW-1185">Reference proteome</keyword>
<dbReference type="RefSeq" id="WP_108984336.1">
    <property type="nucleotide sequence ID" value="NZ_BFBR01000003.1"/>
</dbReference>
<keyword evidence="5 7" id="KW-0975">Bacterial flagellum</keyword>
<gene>
    <name evidence="7 9" type="primary">flgH</name>
    <name evidence="9" type="ORF">PbB2_01110</name>
</gene>
<comment type="subunit">
    <text evidence="7">The basal body constitutes a major portion of the flagellar organelle and consists of four rings (L,P,S, and M) mounted on a central rod.</text>
</comment>
<accession>A0A2P2E8P4</accession>
<evidence type="ECO:0000256" key="6">
    <source>
        <dbReference type="ARBA" id="ARBA00023237"/>
    </source>
</evidence>
<keyword evidence="9" id="KW-0966">Cell projection</keyword>
<dbReference type="InterPro" id="IPR000527">
    <property type="entry name" value="Flag_Lring"/>
</dbReference>
<dbReference type="PROSITE" id="PS51257">
    <property type="entry name" value="PROKAR_LIPOPROTEIN"/>
    <property type="match status" value="1"/>
</dbReference>
<feature type="chain" id="PRO_5015199725" description="Flagellar L-ring protein" evidence="8">
    <location>
        <begin position="19"/>
        <end position="247"/>
    </location>
</feature>
<dbReference type="NCBIfam" id="NF001305">
    <property type="entry name" value="PRK00249.1-5"/>
    <property type="match status" value="1"/>
</dbReference>
<dbReference type="PANTHER" id="PTHR34933:SF1">
    <property type="entry name" value="FLAGELLAR L-RING PROTEIN"/>
    <property type="match status" value="1"/>
</dbReference>
<dbReference type="AlphaFoldDB" id="A0A2P2E8P4"/>
<evidence type="ECO:0000256" key="8">
    <source>
        <dbReference type="SAM" id="SignalP"/>
    </source>
</evidence>
<dbReference type="GO" id="GO:0009279">
    <property type="term" value="C:cell outer membrane"/>
    <property type="evidence" value="ECO:0007669"/>
    <property type="project" value="UniProtKB-SubCell"/>
</dbReference>
<dbReference type="GO" id="GO:0009427">
    <property type="term" value="C:bacterial-type flagellum basal body, distal rod, L ring"/>
    <property type="evidence" value="ECO:0007669"/>
    <property type="project" value="InterPro"/>
</dbReference>
<dbReference type="Pfam" id="PF02107">
    <property type="entry name" value="FlgH"/>
    <property type="match status" value="1"/>
</dbReference>
<dbReference type="PANTHER" id="PTHR34933">
    <property type="entry name" value="FLAGELLAR L-RING PROTEIN"/>
    <property type="match status" value="1"/>
</dbReference>
<name>A0A2P2E8P4_9PROT</name>
<comment type="subcellular location">
    <subcellularLocation>
        <location evidence="7">Cell outer membrane</location>
        <topology evidence="7">Lipid-anchor</topology>
    </subcellularLocation>
    <subcellularLocation>
        <location evidence="7">Bacterial flagellum basal body</location>
    </subcellularLocation>
</comment>
<sequence length="247" mass="26263">MKKLGLILVASLGLSGCAATLEEVRQAGKPPEVTPIENPAYAATGRRQVVLPMPDTIPQQASSNSLWKTGARQFFNDPRASNVGDILTVLIQINDQAQLSNTTGRTRKSTMDGGVSNFFGLEQLPGKVLPEGFDPSTMVGASSNGAFSGQGSVARNEKVDMTVAAIVTQVLPNGNLVVAGRQEVRINNELRELLVSGIVRPQDITAANQVRHTQMAEARISYGGRGQITAYQQPPKGQQILGAISPF</sequence>
<evidence type="ECO:0000256" key="2">
    <source>
        <dbReference type="ARBA" id="ARBA00006929"/>
    </source>
</evidence>
<feature type="signal peptide" evidence="8">
    <location>
        <begin position="1"/>
        <end position="18"/>
    </location>
</feature>
<dbReference type="OrthoDB" id="9789227at2"/>
<keyword evidence="9" id="KW-0969">Cilium</keyword>
<keyword evidence="9" id="KW-0282">Flagellum</keyword>
<evidence type="ECO:0000256" key="5">
    <source>
        <dbReference type="ARBA" id="ARBA00023143"/>
    </source>
</evidence>
<keyword evidence="4 7" id="KW-0472">Membrane</keyword>
<evidence type="ECO:0000256" key="3">
    <source>
        <dbReference type="ARBA" id="ARBA00022729"/>
    </source>
</evidence>
<reference evidence="9 10" key="1">
    <citation type="journal article" date="2018" name="Genome Announc.">
        <title>Draft Genome Sequence of "Candidatus Phycosocius bacilliformis," an Alphaproteobacterial Ectosymbiont of the Hydrocarbon-Producing Green Alga Botryococcus braunii.</title>
        <authorList>
            <person name="Tanabe Y."/>
            <person name="Yamaguchi H."/>
            <person name="Watanabe M.M."/>
        </authorList>
    </citation>
    <scope>NUCLEOTIDE SEQUENCE [LARGE SCALE GENOMIC DNA]</scope>
    <source>
        <strain evidence="9 10">BOTRYCO-2</strain>
    </source>
</reference>
<keyword evidence="6 7" id="KW-0998">Cell outer membrane</keyword>
<dbReference type="EMBL" id="BFBR01000003">
    <property type="protein sequence ID" value="GBF57443.1"/>
    <property type="molecule type" value="Genomic_DNA"/>
</dbReference>
<dbReference type="PRINTS" id="PR01008">
    <property type="entry name" value="FLGLRINGFLGH"/>
</dbReference>